<reference evidence="2" key="1">
    <citation type="journal article" date="2023" name="Nat. Plants">
        <title>Single-cell RNA sequencing provides a high-resolution roadmap for understanding the multicellular compartmentation of specialized metabolism.</title>
        <authorList>
            <person name="Sun S."/>
            <person name="Shen X."/>
            <person name="Li Y."/>
            <person name="Li Y."/>
            <person name="Wang S."/>
            <person name="Li R."/>
            <person name="Zhang H."/>
            <person name="Shen G."/>
            <person name="Guo B."/>
            <person name="Wei J."/>
            <person name="Xu J."/>
            <person name="St-Pierre B."/>
            <person name="Chen S."/>
            <person name="Sun C."/>
        </authorList>
    </citation>
    <scope>NUCLEOTIDE SEQUENCE [LARGE SCALE GENOMIC DNA]</scope>
</reference>
<evidence type="ECO:0000313" key="1">
    <source>
        <dbReference type="EMBL" id="KAI5660562.1"/>
    </source>
</evidence>
<proteinExistence type="predicted"/>
<sequence length="476" mass="54373">MKKENRAKSDFGEPTIRITRARAAAYQQHGAMPSREQSKEQYQKEVTGPILKRAALDERDGKAALIACTRNKKRAVLKNITNVCCENPYKKRVNASKIPRNRKHDEEGPLCVAKVASSIEVQHLPVDSTTSNQQVENAQFELATCTSFSKLDKDFPIHSSNQNFMKDYSRSSLLKNQQGQKFLPYGKSTISSMPDFTDIDADHKNPQLCSHYVHDIYRNLRASEVLRRPSSTYMEKVQRDINQSMRGILVDWLVEVCEEYKMVPDTLYLAVYLVDAFLSKQYIERQRLQLLGITCLLIASKYEEISATSIDELCHITANSYTKHEVLALESQVLNNLGFRLTAPTAKIFLRRFLHAAHVSYKNTSLELEFLANYLAELTLVHYDFLKFLPSTIAASAIFLARWTLHQSDHPWNPTLEYYTAYKASDLKTIVHALQSLQLNNGDWPLHAIRSKYQLDKFKSVAALPSPTLLDTLFQT</sequence>
<name>A0ACC0AJE8_CATRO</name>
<dbReference type="EMBL" id="CM044706">
    <property type="protein sequence ID" value="KAI5660562.1"/>
    <property type="molecule type" value="Genomic_DNA"/>
</dbReference>
<dbReference type="Proteomes" id="UP001060085">
    <property type="component" value="Linkage Group LG06"/>
</dbReference>
<organism evidence="1 2">
    <name type="scientific">Catharanthus roseus</name>
    <name type="common">Madagascar periwinkle</name>
    <name type="synonym">Vinca rosea</name>
    <dbReference type="NCBI Taxonomy" id="4058"/>
    <lineage>
        <taxon>Eukaryota</taxon>
        <taxon>Viridiplantae</taxon>
        <taxon>Streptophyta</taxon>
        <taxon>Embryophyta</taxon>
        <taxon>Tracheophyta</taxon>
        <taxon>Spermatophyta</taxon>
        <taxon>Magnoliopsida</taxon>
        <taxon>eudicotyledons</taxon>
        <taxon>Gunneridae</taxon>
        <taxon>Pentapetalae</taxon>
        <taxon>asterids</taxon>
        <taxon>lamiids</taxon>
        <taxon>Gentianales</taxon>
        <taxon>Apocynaceae</taxon>
        <taxon>Rauvolfioideae</taxon>
        <taxon>Vinceae</taxon>
        <taxon>Catharanthinae</taxon>
        <taxon>Catharanthus</taxon>
    </lineage>
</organism>
<gene>
    <name evidence="1" type="ORF">M9H77_29355</name>
</gene>
<protein>
    <submittedName>
        <fullName evidence="1">Uncharacterized protein</fullName>
    </submittedName>
</protein>
<comment type="caution">
    <text evidence="1">The sequence shown here is derived from an EMBL/GenBank/DDBJ whole genome shotgun (WGS) entry which is preliminary data.</text>
</comment>
<evidence type="ECO:0000313" key="2">
    <source>
        <dbReference type="Proteomes" id="UP001060085"/>
    </source>
</evidence>
<accession>A0ACC0AJE8</accession>
<keyword evidence="2" id="KW-1185">Reference proteome</keyword>